<dbReference type="InterPro" id="IPR011050">
    <property type="entry name" value="Pectin_lyase_fold/virulence"/>
</dbReference>
<dbReference type="EMBL" id="BSYO01000013">
    <property type="protein sequence ID" value="GMH14124.1"/>
    <property type="molecule type" value="Genomic_DNA"/>
</dbReference>
<comment type="subcellular location">
    <subcellularLocation>
        <location evidence="1">Secreted</location>
        <location evidence="1">Cell wall</location>
    </subcellularLocation>
</comment>
<keyword evidence="4" id="KW-0964">Secreted</keyword>
<evidence type="ECO:0000256" key="3">
    <source>
        <dbReference type="ARBA" id="ARBA00022512"/>
    </source>
</evidence>
<dbReference type="FunFam" id="2.160.20.10:FF:000004">
    <property type="entry name" value="Pectin lyase-like superfamily protein"/>
    <property type="match status" value="1"/>
</dbReference>
<dbReference type="AlphaFoldDB" id="A0AAD3SNW7"/>
<dbReference type="PROSITE" id="PS00502">
    <property type="entry name" value="POLYGALACTURONASE"/>
    <property type="match status" value="1"/>
</dbReference>
<proteinExistence type="inferred from homology"/>
<feature type="chain" id="PRO_5042296929" description="Polygalacturonase" evidence="10">
    <location>
        <begin position="20"/>
        <end position="392"/>
    </location>
</feature>
<evidence type="ECO:0000256" key="6">
    <source>
        <dbReference type="ARBA" id="ARBA00023295"/>
    </source>
</evidence>
<dbReference type="GO" id="GO:0005975">
    <property type="term" value="P:carbohydrate metabolic process"/>
    <property type="evidence" value="ECO:0007669"/>
    <property type="project" value="InterPro"/>
</dbReference>
<dbReference type="InterPro" id="IPR012334">
    <property type="entry name" value="Pectin_lyas_fold"/>
</dbReference>
<keyword evidence="7" id="KW-0961">Cell wall biogenesis/degradation</keyword>
<dbReference type="GO" id="GO:0004650">
    <property type="term" value="F:polygalacturonase activity"/>
    <property type="evidence" value="ECO:0007669"/>
    <property type="project" value="InterPro"/>
</dbReference>
<evidence type="ECO:0008006" key="13">
    <source>
        <dbReference type="Google" id="ProtNLM"/>
    </source>
</evidence>
<accession>A0AAD3SNW7</accession>
<evidence type="ECO:0000256" key="2">
    <source>
        <dbReference type="ARBA" id="ARBA00008834"/>
    </source>
</evidence>
<dbReference type="GO" id="GO:0071555">
    <property type="term" value="P:cell wall organization"/>
    <property type="evidence" value="ECO:0007669"/>
    <property type="project" value="UniProtKB-KW"/>
</dbReference>
<evidence type="ECO:0000256" key="10">
    <source>
        <dbReference type="SAM" id="SignalP"/>
    </source>
</evidence>
<evidence type="ECO:0000313" key="11">
    <source>
        <dbReference type="EMBL" id="GMH14124.1"/>
    </source>
</evidence>
<dbReference type="SUPFAM" id="SSF51126">
    <property type="entry name" value="Pectin lyase-like"/>
    <property type="match status" value="1"/>
</dbReference>
<keyword evidence="6 9" id="KW-0326">Glycosidase</keyword>
<keyword evidence="3" id="KW-0134">Cell wall</keyword>
<evidence type="ECO:0000256" key="8">
    <source>
        <dbReference type="PROSITE-ProRule" id="PRU10052"/>
    </source>
</evidence>
<name>A0AAD3SNW7_NEPGR</name>
<evidence type="ECO:0000256" key="1">
    <source>
        <dbReference type="ARBA" id="ARBA00004191"/>
    </source>
</evidence>
<keyword evidence="5 9" id="KW-0378">Hydrolase</keyword>
<protein>
    <recommendedName>
        <fullName evidence="13">Polygalacturonase</fullName>
    </recommendedName>
</protein>
<dbReference type="PANTHER" id="PTHR31375">
    <property type="match status" value="1"/>
</dbReference>
<dbReference type="InterPro" id="IPR000743">
    <property type="entry name" value="Glyco_hydro_28"/>
</dbReference>
<dbReference type="Pfam" id="PF00295">
    <property type="entry name" value="Glyco_hydro_28"/>
    <property type="match status" value="1"/>
</dbReference>
<evidence type="ECO:0000256" key="5">
    <source>
        <dbReference type="ARBA" id="ARBA00022801"/>
    </source>
</evidence>
<evidence type="ECO:0000313" key="12">
    <source>
        <dbReference type="Proteomes" id="UP001279734"/>
    </source>
</evidence>
<gene>
    <name evidence="11" type="ORF">Nepgr_015965</name>
</gene>
<feature type="signal peptide" evidence="10">
    <location>
        <begin position="1"/>
        <end position="19"/>
    </location>
</feature>
<comment type="caution">
    <text evidence="11">The sequence shown here is derived from an EMBL/GenBank/DDBJ whole genome shotgun (WGS) entry which is preliminary data.</text>
</comment>
<feature type="active site" evidence="8">
    <location>
        <position position="240"/>
    </location>
</feature>
<comment type="similarity">
    <text evidence="2 9">Belongs to the glycosyl hydrolase 28 family.</text>
</comment>
<evidence type="ECO:0000256" key="4">
    <source>
        <dbReference type="ARBA" id="ARBA00022525"/>
    </source>
</evidence>
<keyword evidence="10" id="KW-0732">Signal</keyword>
<evidence type="ECO:0000256" key="9">
    <source>
        <dbReference type="RuleBase" id="RU361169"/>
    </source>
</evidence>
<dbReference type="Proteomes" id="UP001279734">
    <property type="component" value="Unassembled WGS sequence"/>
</dbReference>
<evidence type="ECO:0000256" key="7">
    <source>
        <dbReference type="ARBA" id="ARBA00023316"/>
    </source>
</evidence>
<sequence>MRNACLLMSLVLYFGVVNGEFQVFNLKNYGAIDGGSVDNSQALLKAWDDACKWKGERGAQVLIPLGTYLTKDVILTGPCRGPIRFRIIGVLKAPAGRTGLDHWINIRYVDRLTVDGQGTFDGQGQTVWAQPNSAQGRSYSNSALPSILSFAFVTNSRVRNIKLLNSKSTHFHIFGCDSLDINRIRIQAPEQSPNTDGIKIGVSRNIRISNSHIGSGDDCIALLTGSNNINITGIHCGPGHGISIGSLGSSPDDHVSQILVRKCMFTNTMNGVRIKTWATNNPGSVSYITFKDIAINSAYNPIVIDQNYCPLNNCPKGNSHVQIGNVKFTNVTGTSMTNAVVNLQCSGSNPCTNIELTDIRMTYVGRPKGLGFQACSNVEGGASGVQIPKSCF</sequence>
<organism evidence="11 12">
    <name type="scientific">Nepenthes gracilis</name>
    <name type="common">Slender pitcher plant</name>
    <dbReference type="NCBI Taxonomy" id="150966"/>
    <lineage>
        <taxon>Eukaryota</taxon>
        <taxon>Viridiplantae</taxon>
        <taxon>Streptophyta</taxon>
        <taxon>Embryophyta</taxon>
        <taxon>Tracheophyta</taxon>
        <taxon>Spermatophyta</taxon>
        <taxon>Magnoliopsida</taxon>
        <taxon>eudicotyledons</taxon>
        <taxon>Gunneridae</taxon>
        <taxon>Pentapetalae</taxon>
        <taxon>Caryophyllales</taxon>
        <taxon>Nepenthaceae</taxon>
        <taxon>Nepenthes</taxon>
    </lineage>
</organism>
<dbReference type="Gene3D" id="2.160.20.10">
    <property type="entry name" value="Single-stranded right-handed beta-helix, Pectin lyase-like"/>
    <property type="match status" value="1"/>
</dbReference>
<keyword evidence="12" id="KW-1185">Reference proteome</keyword>
<reference evidence="11" key="1">
    <citation type="submission" date="2023-05" db="EMBL/GenBank/DDBJ databases">
        <title>Nepenthes gracilis genome sequencing.</title>
        <authorList>
            <person name="Fukushima K."/>
        </authorList>
    </citation>
    <scope>NUCLEOTIDE SEQUENCE</scope>
    <source>
        <strain evidence="11">SING2019-196</strain>
    </source>
</reference>